<gene>
    <name evidence="3" type="ORF">METZ01_LOCUS149981</name>
</gene>
<accession>A0A382A7V1</accession>
<reference evidence="3" key="1">
    <citation type="submission" date="2018-05" db="EMBL/GenBank/DDBJ databases">
        <authorList>
            <person name="Lanie J.A."/>
            <person name="Ng W.-L."/>
            <person name="Kazmierczak K.M."/>
            <person name="Andrzejewski T.M."/>
            <person name="Davidsen T.M."/>
            <person name="Wayne K.J."/>
            <person name="Tettelin H."/>
            <person name="Glass J.I."/>
            <person name="Rusch D."/>
            <person name="Podicherti R."/>
            <person name="Tsui H.-C.T."/>
            <person name="Winkler M.E."/>
        </authorList>
    </citation>
    <scope>NUCLEOTIDE SEQUENCE</scope>
</reference>
<name>A0A382A7V1_9ZZZZ</name>
<evidence type="ECO:0000256" key="1">
    <source>
        <dbReference type="SAM" id="Phobius"/>
    </source>
</evidence>
<sequence>MPYSLDNIHPLFIHFPIALLSTGLFFDLLAVILKREDLENAGFWCMLMGTISCLFSNFTGIMIFLTGASFSDLPRFTHALLAWSTTFIFAFLFWARIKYQMDFRYSPLKQWIYFSINILAVGILFYGAHLGAEAAGRIQ</sequence>
<feature type="transmembrane region" description="Helical" evidence="1">
    <location>
        <begin position="111"/>
        <end position="132"/>
    </location>
</feature>
<dbReference type="AlphaFoldDB" id="A0A382A7V1"/>
<feature type="domain" description="DUF2231" evidence="2">
    <location>
        <begin position="7"/>
        <end position="136"/>
    </location>
</feature>
<organism evidence="3">
    <name type="scientific">marine metagenome</name>
    <dbReference type="NCBI Taxonomy" id="408172"/>
    <lineage>
        <taxon>unclassified sequences</taxon>
        <taxon>metagenomes</taxon>
        <taxon>ecological metagenomes</taxon>
    </lineage>
</organism>
<feature type="transmembrane region" description="Helical" evidence="1">
    <location>
        <begin position="80"/>
        <end position="99"/>
    </location>
</feature>
<protein>
    <recommendedName>
        <fullName evidence="2">DUF2231 domain-containing protein</fullName>
    </recommendedName>
</protein>
<feature type="transmembrane region" description="Helical" evidence="1">
    <location>
        <begin position="12"/>
        <end position="33"/>
    </location>
</feature>
<keyword evidence="1" id="KW-1133">Transmembrane helix</keyword>
<evidence type="ECO:0000313" key="3">
    <source>
        <dbReference type="EMBL" id="SVA97127.1"/>
    </source>
</evidence>
<evidence type="ECO:0000259" key="2">
    <source>
        <dbReference type="Pfam" id="PF09990"/>
    </source>
</evidence>
<feature type="transmembrane region" description="Helical" evidence="1">
    <location>
        <begin position="45"/>
        <end position="68"/>
    </location>
</feature>
<keyword evidence="1" id="KW-0472">Membrane</keyword>
<dbReference type="Pfam" id="PF09990">
    <property type="entry name" value="DUF2231"/>
    <property type="match status" value="1"/>
</dbReference>
<dbReference type="EMBL" id="UINC01024112">
    <property type="protein sequence ID" value="SVA97127.1"/>
    <property type="molecule type" value="Genomic_DNA"/>
</dbReference>
<proteinExistence type="predicted"/>
<dbReference type="InterPro" id="IPR019251">
    <property type="entry name" value="DUF2231_TM"/>
</dbReference>
<keyword evidence="1" id="KW-0812">Transmembrane</keyword>